<dbReference type="PANTHER" id="PTHR11738">
    <property type="entry name" value="MHC CLASS I NK CELL RECEPTOR"/>
    <property type="match status" value="1"/>
</dbReference>
<dbReference type="Ensembl" id="ENSPMET00000006388.1">
    <property type="protein sequence ID" value="ENSPMEP00000024922.1"/>
    <property type="gene ID" value="ENSPMEG00000007553.1"/>
</dbReference>
<dbReference type="Pfam" id="PF13927">
    <property type="entry name" value="Ig_3"/>
    <property type="match status" value="1"/>
</dbReference>
<dbReference type="SMART" id="SM00409">
    <property type="entry name" value="IG"/>
    <property type="match status" value="4"/>
</dbReference>
<dbReference type="SUPFAM" id="SSF48726">
    <property type="entry name" value="Immunoglobulin"/>
    <property type="match status" value="5"/>
</dbReference>
<feature type="domain" description="Ig-like" evidence="3">
    <location>
        <begin position="54"/>
        <end position="133"/>
    </location>
</feature>
<dbReference type="InterPro" id="IPR013783">
    <property type="entry name" value="Ig-like_fold"/>
</dbReference>
<accession>A0A3B3YC41</accession>
<organism evidence="4 5">
    <name type="scientific">Poecilia mexicana</name>
    <dbReference type="NCBI Taxonomy" id="48701"/>
    <lineage>
        <taxon>Eukaryota</taxon>
        <taxon>Metazoa</taxon>
        <taxon>Chordata</taxon>
        <taxon>Craniata</taxon>
        <taxon>Vertebrata</taxon>
        <taxon>Euteleostomi</taxon>
        <taxon>Actinopterygii</taxon>
        <taxon>Neopterygii</taxon>
        <taxon>Teleostei</taxon>
        <taxon>Neoteleostei</taxon>
        <taxon>Acanthomorphata</taxon>
        <taxon>Ovalentaria</taxon>
        <taxon>Atherinomorphae</taxon>
        <taxon>Cyprinodontiformes</taxon>
        <taxon>Poeciliidae</taxon>
        <taxon>Poeciliinae</taxon>
        <taxon>Poecilia</taxon>
    </lineage>
</organism>
<dbReference type="GO" id="GO:0002764">
    <property type="term" value="P:immune response-regulating signaling pathway"/>
    <property type="evidence" value="ECO:0007669"/>
    <property type="project" value="TreeGrafter"/>
</dbReference>
<proteinExistence type="predicted"/>
<feature type="domain" description="Ig-like" evidence="3">
    <location>
        <begin position="241"/>
        <end position="325"/>
    </location>
</feature>
<reference evidence="4" key="2">
    <citation type="submission" date="2025-09" db="UniProtKB">
        <authorList>
            <consortium name="Ensembl"/>
        </authorList>
    </citation>
    <scope>IDENTIFICATION</scope>
</reference>
<keyword evidence="2" id="KW-0393">Immunoglobulin domain</keyword>
<dbReference type="InterPro" id="IPR036179">
    <property type="entry name" value="Ig-like_dom_sf"/>
</dbReference>
<protein>
    <recommendedName>
        <fullName evidence="3">Ig-like domain-containing protein</fullName>
    </recommendedName>
</protein>
<dbReference type="InterPro" id="IPR003599">
    <property type="entry name" value="Ig_sub"/>
</dbReference>
<dbReference type="GO" id="GO:0007166">
    <property type="term" value="P:cell surface receptor signaling pathway"/>
    <property type="evidence" value="ECO:0007669"/>
    <property type="project" value="UniProtKB-ARBA"/>
</dbReference>
<evidence type="ECO:0000313" key="5">
    <source>
        <dbReference type="Proteomes" id="UP000261480"/>
    </source>
</evidence>
<dbReference type="Pfam" id="PF00047">
    <property type="entry name" value="ig"/>
    <property type="match status" value="1"/>
</dbReference>
<dbReference type="Proteomes" id="UP000261480">
    <property type="component" value="Unplaced"/>
</dbReference>
<dbReference type="Gene3D" id="2.60.40.10">
    <property type="entry name" value="Immunoglobulins"/>
    <property type="match status" value="5"/>
</dbReference>
<evidence type="ECO:0000256" key="2">
    <source>
        <dbReference type="ARBA" id="ARBA00023319"/>
    </source>
</evidence>
<evidence type="ECO:0000313" key="4">
    <source>
        <dbReference type="Ensembl" id="ENSPMEP00000024922.1"/>
    </source>
</evidence>
<keyword evidence="1" id="KW-1015">Disulfide bond</keyword>
<dbReference type="AlphaFoldDB" id="A0A3B3YC41"/>
<dbReference type="PROSITE" id="PS50835">
    <property type="entry name" value="IG_LIKE"/>
    <property type="match status" value="3"/>
</dbReference>
<keyword evidence="5" id="KW-1185">Reference proteome</keyword>
<dbReference type="InterPro" id="IPR013151">
    <property type="entry name" value="Immunoglobulin_dom"/>
</dbReference>
<name>A0A3B3YC41_9TELE</name>
<dbReference type="STRING" id="48701.ENSPMEP00000024922"/>
<evidence type="ECO:0000256" key="1">
    <source>
        <dbReference type="ARBA" id="ARBA00023157"/>
    </source>
</evidence>
<dbReference type="InterPro" id="IPR007110">
    <property type="entry name" value="Ig-like_dom"/>
</dbReference>
<evidence type="ECO:0000259" key="3">
    <source>
        <dbReference type="PROSITE" id="PS50835"/>
    </source>
</evidence>
<reference evidence="4" key="1">
    <citation type="submission" date="2025-08" db="UniProtKB">
        <authorList>
            <consortium name="Ensembl"/>
        </authorList>
    </citation>
    <scope>IDENTIFICATION</scope>
</reference>
<feature type="domain" description="Ig-like" evidence="3">
    <location>
        <begin position="341"/>
        <end position="431"/>
    </location>
</feature>
<sequence length="506" mass="56086">MNQSSDSNSASFNIPKVSIDHYGEFQCQYEKRMSNQTFSFLSNSVNLTVRLPEPNISISPAEVIWGQQLNITCSVEASPFSGTFILQQTSRSFRMTQSSNSSSATFSISKVTLDHDGEFKCQYEKRMSNQTLTSVYSDFVRLTVNLPKPNISISPAAEVTWGQQVIITCSIAITQFHYGTFTLQKTSGSFRMTQPSFSGSETFNIQKVTLDHDGEFLCQYRSRQIFSSVRSDSVHLTVNLPKPNISISSAEVTWGQQVSITCSMAATTFTSLSGTFILQQTSGSFRMTRSSYSSSATFNIPKVTLDHDGEFKCQFEKRMLSKTFTSLLSNSVRLNVSLERPNISLTSPNAGLVWGAGGAEVIKGYGFSFTCSINPRYPQGDFSLIFSGSNIRETRPAVKNSASFNFPTSEFEHQGSYSCVYEVTMTTQRFSSAQTEPISLVLKASSQLLVSSVSSGILLLVLLVSLAVCLGCRRKLCSKRPIPSDQNQISFQHLITQDHENDYDDY</sequence>
<dbReference type="PANTHER" id="PTHR11738:SF186">
    <property type="entry name" value="OSTEOCLAST-ASSOCIATED IMMUNOGLOBULIN-LIKE RECEPTOR"/>
    <property type="match status" value="1"/>
</dbReference>
<dbReference type="InterPro" id="IPR050412">
    <property type="entry name" value="Ig-like_Receptors_ImmuneReg"/>
</dbReference>